<keyword evidence="4" id="KW-0677">Repeat</keyword>
<proteinExistence type="predicted"/>
<comment type="caution">
    <text evidence="8">The sequence shown here is derived from an EMBL/GenBank/DDBJ whole genome shotgun (WGS) entry which is preliminary data.</text>
</comment>
<sequence length="927" mass="102452">MSWQPTQADLEEVLAMLRNSSSADSDVQKAVALRLEQLRFVPDFLAYLTYVLIHCVGEQDSHRAVAGLLLKNALVARSGPPQNEADGRALAYVKATILTGLQDKDQMIRQTVGAVITSLLSNDETGAWPEALDAVTNGMSSQDPNLVEGVFNTLDKICEDCPHKLDVWVGGQNLLDHIVPQLIKYTAHSTSRIRLYALECLVNLCEIRAPAISANIDSYIQALFARAGDESSDVRRVVCASLGHVLNHRPDKLVPELNNVVDYIAYCSKDQDELVALEASEFWLTFSEEQALRDQLRPFLPKITPLLLDGMVYSDYELATLDADEDDEAVPDRETDIKPRGYSAKTHGAHESNEASASSGPSGKSREAADRAFNEEEDDDDDDDDFVDDEDYGGEWNMRKCSAAALDVLAVSFGPELMDILLPYLKDRLFSGEWVERESGILALGAIAEGESRCIDGLEPHLPQLVPWLLQSLKDSKALIRSITCWTLGRYSSWCVHAFRDDKTKVFIPTMEGLLQMVVDGNKRVQEAGCSAFATLEEEAGSEITPFLEPILRNLTNAFEKYQQKNLLILYDALGTLADAVGSALGQPLYLEILMPPLIQMWMKLGDDDEGLVPLLECLSSVAIAAGTAFSPYTVPVYQRCVQIINTRLQEYQKYESAPDDFDEPDRTYIVVALDLLSGLTQGLGEQIHQLVATSQPPLLHLMAVCLTHYEPPIRQSAHALLGDMAISCFPLLKPIMSQFLPTVTEQIIAEPPADCVSVCNNATWAVGEIAMQYASDSTELQPFVSALIQRLVPILLSKNSPKSLSENAAVTIGRLGLACPAVVAPELRTFAQEWCTALWEIKDNEEKDSAFRGFCMMVSINPSGIEHCFVFFCNAVCKWTNPSAQLNTMFQQILQGFKDGLGPNWEPTLAGFPPVLRDRMRERYGV</sequence>
<reference evidence="8 9" key="1">
    <citation type="submission" date="2016-06" db="EMBL/GenBank/DDBJ databases">
        <title>Evolution of pathogenesis and genome organization in the Tremellales.</title>
        <authorList>
            <person name="Cuomo C."/>
            <person name="Litvintseva A."/>
            <person name="Heitman J."/>
            <person name="Chen Y."/>
            <person name="Sun S."/>
            <person name="Springer D."/>
            <person name="Dromer F."/>
            <person name="Young S."/>
            <person name="Zeng Q."/>
            <person name="Chapman S."/>
            <person name="Gujja S."/>
            <person name="Saif S."/>
            <person name="Birren B."/>
        </authorList>
    </citation>
    <scope>NUCLEOTIDE SEQUENCE [LARGE SCALE GENOMIC DNA]</scope>
    <source>
        <strain evidence="8 9">ATCC 28783</strain>
    </source>
</reference>
<dbReference type="GO" id="GO:0006606">
    <property type="term" value="P:protein import into nucleus"/>
    <property type="evidence" value="ECO:0007669"/>
    <property type="project" value="InterPro"/>
</dbReference>
<dbReference type="InterPro" id="IPR058584">
    <property type="entry name" value="IMB1_TNPO1-like_TPR"/>
</dbReference>
<evidence type="ECO:0000256" key="3">
    <source>
        <dbReference type="ARBA" id="ARBA00022490"/>
    </source>
</evidence>
<evidence type="ECO:0000256" key="2">
    <source>
        <dbReference type="ARBA" id="ARBA00022448"/>
    </source>
</evidence>
<dbReference type="STRING" id="5217.A0A4V1M3U1"/>
<evidence type="ECO:0000256" key="1">
    <source>
        <dbReference type="ARBA" id="ARBA00004496"/>
    </source>
</evidence>
<evidence type="ECO:0000256" key="4">
    <source>
        <dbReference type="ARBA" id="ARBA00022737"/>
    </source>
</evidence>
<dbReference type="InterPro" id="IPR016024">
    <property type="entry name" value="ARM-type_fold"/>
</dbReference>
<protein>
    <submittedName>
        <fullName evidence="8">Importin beta-2 subunit</fullName>
    </submittedName>
</protein>
<dbReference type="InterPro" id="IPR011989">
    <property type="entry name" value="ARM-like"/>
</dbReference>
<keyword evidence="2" id="KW-0813">Transport</keyword>
<dbReference type="OrthoDB" id="951172at2759"/>
<keyword evidence="3" id="KW-0963">Cytoplasm</keyword>
<dbReference type="Pfam" id="PF25574">
    <property type="entry name" value="TPR_IMB1"/>
    <property type="match status" value="1"/>
</dbReference>
<feature type="domain" description="Importin subunit beta-1/Transportin-1-like TPR repeats" evidence="7">
    <location>
        <begin position="511"/>
        <end position="727"/>
    </location>
</feature>
<feature type="region of interest" description="Disordered" evidence="6">
    <location>
        <begin position="324"/>
        <end position="390"/>
    </location>
</feature>
<organism evidence="8 9">
    <name type="scientific">Tremella mesenterica</name>
    <name type="common">Jelly fungus</name>
    <dbReference type="NCBI Taxonomy" id="5217"/>
    <lineage>
        <taxon>Eukaryota</taxon>
        <taxon>Fungi</taxon>
        <taxon>Dikarya</taxon>
        <taxon>Basidiomycota</taxon>
        <taxon>Agaricomycotina</taxon>
        <taxon>Tremellomycetes</taxon>
        <taxon>Tremellales</taxon>
        <taxon>Tremellaceae</taxon>
        <taxon>Tremella</taxon>
    </lineage>
</organism>
<dbReference type="EMBL" id="SDIL01000055">
    <property type="protein sequence ID" value="RXK38047.1"/>
    <property type="molecule type" value="Genomic_DNA"/>
</dbReference>
<feature type="compositionally biased region" description="Acidic residues" evidence="6">
    <location>
        <begin position="375"/>
        <end position="390"/>
    </location>
</feature>
<dbReference type="PANTHER" id="PTHR10527">
    <property type="entry name" value="IMPORTIN BETA"/>
    <property type="match status" value="1"/>
</dbReference>
<dbReference type="Pfam" id="PF13513">
    <property type="entry name" value="HEAT_EZ"/>
    <property type="match status" value="1"/>
</dbReference>
<keyword evidence="5" id="KW-0653">Protein transport</keyword>
<name>A0A4V1M3U1_TREME</name>
<dbReference type="GO" id="GO:0005737">
    <property type="term" value="C:cytoplasm"/>
    <property type="evidence" value="ECO:0007669"/>
    <property type="project" value="UniProtKB-SubCell"/>
</dbReference>
<dbReference type="InterPro" id="IPR040122">
    <property type="entry name" value="Importin_beta"/>
</dbReference>
<feature type="compositionally biased region" description="Basic and acidic residues" evidence="6">
    <location>
        <begin position="364"/>
        <end position="374"/>
    </location>
</feature>
<evidence type="ECO:0000256" key="5">
    <source>
        <dbReference type="ARBA" id="ARBA00022927"/>
    </source>
</evidence>
<evidence type="ECO:0000256" key="6">
    <source>
        <dbReference type="SAM" id="MobiDB-lite"/>
    </source>
</evidence>
<keyword evidence="9" id="KW-1185">Reference proteome</keyword>
<dbReference type="AlphaFoldDB" id="A0A4V1M3U1"/>
<dbReference type="SUPFAM" id="SSF48371">
    <property type="entry name" value="ARM repeat"/>
    <property type="match status" value="1"/>
</dbReference>
<dbReference type="FunCoup" id="A0A4V1M3U1">
    <property type="interactions" value="905"/>
</dbReference>
<feature type="compositionally biased region" description="Basic and acidic residues" evidence="6">
    <location>
        <begin position="330"/>
        <end position="339"/>
    </location>
</feature>
<evidence type="ECO:0000313" key="9">
    <source>
        <dbReference type="Proteomes" id="UP000289152"/>
    </source>
</evidence>
<dbReference type="InParanoid" id="A0A4V1M3U1"/>
<comment type="subcellular location">
    <subcellularLocation>
        <location evidence="1">Cytoplasm</location>
    </subcellularLocation>
</comment>
<gene>
    <name evidence="8" type="ORF">M231_04716</name>
</gene>
<dbReference type="FunFam" id="1.25.10.10:FF:000402">
    <property type="entry name" value="Related to importin beta-2 subunit (Transportin)"/>
    <property type="match status" value="1"/>
</dbReference>
<evidence type="ECO:0000259" key="7">
    <source>
        <dbReference type="Pfam" id="PF25574"/>
    </source>
</evidence>
<dbReference type="VEuPathDB" id="FungiDB:TREMEDRAFT_71251"/>
<accession>A0A4V1M3U1</accession>
<evidence type="ECO:0000313" key="8">
    <source>
        <dbReference type="EMBL" id="RXK38047.1"/>
    </source>
</evidence>
<dbReference type="Gene3D" id="1.25.10.10">
    <property type="entry name" value="Leucine-rich Repeat Variant"/>
    <property type="match status" value="2"/>
</dbReference>
<dbReference type="Proteomes" id="UP000289152">
    <property type="component" value="Unassembled WGS sequence"/>
</dbReference>